<proteinExistence type="predicted"/>
<dbReference type="OrthoDB" id="1915143at2759"/>
<feature type="region of interest" description="Disordered" evidence="1">
    <location>
        <begin position="293"/>
        <end position="426"/>
    </location>
</feature>
<feature type="compositionally biased region" description="Polar residues" evidence="1">
    <location>
        <begin position="356"/>
        <end position="366"/>
    </location>
</feature>
<dbReference type="STRING" id="2094558.A0A314ZJT4"/>
<dbReference type="PANTHER" id="PTHR31115">
    <property type="entry name" value="OS05G0107300 PROTEIN"/>
    <property type="match status" value="1"/>
</dbReference>
<protein>
    <submittedName>
        <fullName evidence="2">Uncharacterized protein</fullName>
    </submittedName>
</protein>
<feature type="compositionally biased region" description="Basic and acidic residues" evidence="1">
    <location>
        <begin position="471"/>
        <end position="484"/>
    </location>
</feature>
<feature type="region of interest" description="Disordered" evidence="1">
    <location>
        <begin position="227"/>
        <end position="254"/>
    </location>
</feature>
<dbReference type="AlphaFoldDB" id="A0A314ZJT4"/>
<organism evidence="2 3">
    <name type="scientific">Prunus yedoensis var. nudiflora</name>
    <dbReference type="NCBI Taxonomy" id="2094558"/>
    <lineage>
        <taxon>Eukaryota</taxon>
        <taxon>Viridiplantae</taxon>
        <taxon>Streptophyta</taxon>
        <taxon>Embryophyta</taxon>
        <taxon>Tracheophyta</taxon>
        <taxon>Spermatophyta</taxon>
        <taxon>Magnoliopsida</taxon>
        <taxon>eudicotyledons</taxon>
        <taxon>Gunneridae</taxon>
        <taxon>Pentapetalae</taxon>
        <taxon>rosids</taxon>
        <taxon>fabids</taxon>
        <taxon>Rosales</taxon>
        <taxon>Rosaceae</taxon>
        <taxon>Amygdaloideae</taxon>
        <taxon>Amygdaleae</taxon>
        <taxon>Prunus</taxon>
    </lineage>
</organism>
<keyword evidence="3" id="KW-1185">Reference proteome</keyword>
<accession>A0A314ZJT4</accession>
<comment type="caution">
    <text evidence="2">The sequence shown here is derived from an EMBL/GenBank/DDBJ whole genome shotgun (WGS) entry which is preliminary data.</text>
</comment>
<evidence type="ECO:0000256" key="1">
    <source>
        <dbReference type="SAM" id="MobiDB-lite"/>
    </source>
</evidence>
<evidence type="ECO:0000313" key="2">
    <source>
        <dbReference type="EMBL" id="PQQ20185.1"/>
    </source>
</evidence>
<gene>
    <name evidence="2" type="ORF">Pyn_32459</name>
</gene>
<feature type="region of interest" description="Disordered" evidence="1">
    <location>
        <begin position="34"/>
        <end position="68"/>
    </location>
</feature>
<name>A0A314ZJT4_PRUYE</name>
<feature type="compositionally biased region" description="Polar residues" evidence="1">
    <location>
        <begin position="50"/>
        <end position="67"/>
    </location>
</feature>
<feature type="compositionally biased region" description="Polar residues" evidence="1">
    <location>
        <begin position="333"/>
        <end position="348"/>
    </location>
</feature>
<sequence>MAGSVRFEMSSASPEELAFAGAYPNGLRGNYPGASLDRSGSFREGSESRMFSSGGSTPRGSASSTGNLPPLPQCLMLDPITMADQKCPSLGELRRVLGVSFGGTAEDNAFGAAHLKPHPPVATEELKWVKASVLDASNKARVRAKRLDESIDKLNRLKAEVICSQGSLWSWEKIGICLEVKALMLLRKRFADCLLEGKHGMKKMKRKRSVGTVFCRPMDGDAELKRNLHHKPTDEPGPQASDAQGFRSGSFNGGNGINKLDSNSLSANANARVVLKNEPDKVSLSRDLMAGLSKERLGSKGNNKLNVREDSQIPSPTPVTKGKASRAPRNGPITASNSSPSFPRTSGTPEGWEQPATVNKNHSISGAINRKRPMPTGSASPPMAQWVGQRPQKISRTRRSNLVSPVSNHDELQIPSEGYSPSDAGARLNSFGTNGLLQKSVSNCAHQIRVKQEIVSSPARLSESEESGAGENRESRLKERTRWW</sequence>
<feature type="region of interest" description="Disordered" evidence="1">
    <location>
        <begin position="455"/>
        <end position="484"/>
    </location>
</feature>
<reference evidence="2 3" key="1">
    <citation type="submission" date="2018-02" db="EMBL/GenBank/DDBJ databases">
        <title>Draft genome of wild Prunus yedoensis var. nudiflora.</title>
        <authorList>
            <person name="Baek S."/>
            <person name="Kim J.-H."/>
            <person name="Choi K."/>
            <person name="Kim G.-B."/>
            <person name="Cho A."/>
            <person name="Jang H."/>
            <person name="Shin C.-H."/>
            <person name="Yu H.-J."/>
            <person name="Mun J.-H."/>
        </authorList>
    </citation>
    <scope>NUCLEOTIDE SEQUENCE [LARGE SCALE GENOMIC DNA]</scope>
    <source>
        <strain evidence="3">cv. Jeju island</strain>
        <tissue evidence="2">Leaf</tissue>
    </source>
</reference>
<dbReference type="PANTHER" id="PTHR31115:SF2">
    <property type="entry name" value="OS05G0107300 PROTEIN"/>
    <property type="match status" value="1"/>
</dbReference>
<dbReference type="Proteomes" id="UP000250321">
    <property type="component" value="Unassembled WGS sequence"/>
</dbReference>
<dbReference type="EMBL" id="PJQY01000041">
    <property type="protein sequence ID" value="PQQ20185.1"/>
    <property type="molecule type" value="Genomic_DNA"/>
</dbReference>
<evidence type="ECO:0000313" key="3">
    <source>
        <dbReference type="Proteomes" id="UP000250321"/>
    </source>
</evidence>